<evidence type="ECO:0000256" key="4">
    <source>
        <dbReference type="ARBA" id="ARBA00022755"/>
    </source>
</evidence>
<dbReference type="SUPFAM" id="SSF51735">
    <property type="entry name" value="NAD(P)-binding Rossmann-fold domains"/>
    <property type="match status" value="1"/>
</dbReference>
<evidence type="ECO:0000256" key="7">
    <source>
        <dbReference type="ARBA" id="ARBA00023002"/>
    </source>
</evidence>
<protein>
    <recommendedName>
        <fullName evidence="11">Bifunctional protein FolD</fullName>
    </recommendedName>
    <domain>
        <recommendedName>
            <fullName evidence="11">Methylenetetrahydrofolate dehydrogenase</fullName>
            <ecNumber evidence="11">1.5.1.5</ecNumber>
        </recommendedName>
    </domain>
    <domain>
        <recommendedName>
            <fullName evidence="11">Methenyltetrahydrofolate cyclohydrolase</fullName>
            <ecNumber evidence="11">3.5.4.9</ecNumber>
        </recommendedName>
    </domain>
</protein>
<dbReference type="InterPro" id="IPR020867">
    <property type="entry name" value="THF_DH/CycHdrlase_CS"/>
</dbReference>
<dbReference type="InterPro" id="IPR020631">
    <property type="entry name" value="THF_DH/CycHdrlase_NAD-bd_dom"/>
</dbReference>
<accession>A0ABZ0UTN8</accession>
<dbReference type="RefSeq" id="WP_323738188.1">
    <property type="nucleotide sequence ID" value="NZ_CP112932.1"/>
</dbReference>
<evidence type="ECO:0000313" key="15">
    <source>
        <dbReference type="Proteomes" id="UP001326613"/>
    </source>
</evidence>
<evidence type="ECO:0000313" key="14">
    <source>
        <dbReference type="EMBL" id="WPY01413.1"/>
    </source>
</evidence>
<sequence>MKQYPSNIIDGKQYAALMLKELTEKVKLLKLSFNIVPTIAVILVGDNPASIIYVRGKLKAAADCGMNAATVNLPSTVTNAELLNCITALNDDDTISGIIVQLPLPTHIDQKNIALAISPDKDIDGFHPLNVGCLYNSAIFDGFIPPTALGCLALIKKCDVVLAEAHAVIIGRSNIVGRPLAALLLKEDCTVTICHSKTKNLQNITSQADIVISAIGIPAKLSAKYFNPNAIVIDVGITRLSADNSKIVGDVDFFNVYDKVRFITPVPGGVGPMTIAFLLSNTLKACCRQHHLTDLYV</sequence>
<keyword evidence="9 11" id="KW-0486">Methionine biosynthesis</keyword>
<evidence type="ECO:0000259" key="13">
    <source>
        <dbReference type="Pfam" id="PF02882"/>
    </source>
</evidence>
<comment type="catalytic activity">
    <reaction evidence="11">
        <text>(6R)-5,10-methenyltetrahydrofolate + H2O = (6R)-10-formyltetrahydrofolate + H(+)</text>
        <dbReference type="Rhea" id="RHEA:23700"/>
        <dbReference type="ChEBI" id="CHEBI:15377"/>
        <dbReference type="ChEBI" id="CHEBI:15378"/>
        <dbReference type="ChEBI" id="CHEBI:57455"/>
        <dbReference type="ChEBI" id="CHEBI:195366"/>
        <dbReference type="EC" id="3.5.4.9"/>
    </reaction>
</comment>
<evidence type="ECO:0000256" key="11">
    <source>
        <dbReference type="HAMAP-Rule" id="MF_01576"/>
    </source>
</evidence>
<dbReference type="Pfam" id="PF02882">
    <property type="entry name" value="THF_DHG_CYH_C"/>
    <property type="match status" value="1"/>
</dbReference>
<keyword evidence="4 11" id="KW-0658">Purine biosynthesis</keyword>
<dbReference type="PANTHER" id="PTHR48099">
    <property type="entry name" value="C-1-TETRAHYDROFOLATE SYNTHASE, CYTOPLASMIC-RELATED"/>
    <property type="match status" value="1"/>
</dbReference>
<evidence type="ECO:0000256" key="9">
    <source>
        <dbReference type="ARBA" id="ARBA00023167"/>
    </source>
</evidence>
<feature type="domain" description="Tetrahydrofolate dehydrogenase/cyclohydrolase catalytic" evidence="12">
    <location>
        <begin position="9"/>
        <end position="124"/>
    </location>
</feature>
<dbReference type="Pfam" id="PF00763">
    <property type="entry name" value="THF_DHG_CYH"/>
    <property type="match status" value="1"/>
</dbReference>
<comment type="pathway">
    <text evidence="1 11">One-carbon metabolism; tetrahydrofolate interconversion.</text>
</comment>
<keyword evidence="6 11" id="KW-0521">NADP</keyword>
<evidence type="ECO:0000256" key="6">
    <source>
        <dbReference type="ARBA" id="ARBA00022857"/>
    </source>
</evidence>
<dbReference type="InterPro" id="IPR036291">
    <property type="entry name" value="NAD(P)-bd_dom_sf"/>
</dbReference>
<evidence type="ECO:0000256" key="2">
    <source>
        <dbReference type="ARBA" id="ARBA00022563"/>
    </source>
</evidence>
<comment type="similarity">
    <text evidence="11">Belongs to the tetrahydrofolate dehydrogenase/cyclohydrolase family.</text>
</comment>
<evidence type="ECO:0000256" key="1">
    <source>
        <dbReference type="ARBA" id="ARBA00004777"/>
    </source>
</evidence>
<dbReference type="EC" id="3.5.4.9" evidence="11"/>
<evidence type="ECO:0000256" key="3">
    <source>
        <dbReference type="ARBA" id="ARBA00022605"/>
    </source>
</evidence>
<keyword evidence="8 11" id="KW-0368">Histidine biosynthesis</keyword>
<evidence type="ECO:0000256" key="8">
    <source>
        <dbReference type="ARBA" id="ARBA00023102"/>
    </source>
</evidence>
<feature type="domain" description="Tetrahydrofolate dehydrogenase/cyclohydrolase NAD(P)-binding" evidence="13">
    <location>
        <begin position="145"/>
        <end position="289"/>
    </location>
</feature>
<dbReference type="InterPro" id="IPR000672">
    <property type="entry name" value="THF_DH/CycHdrlase"/>
</dbReference>
<dbReference type="Proteomes" id="UP001326613">
    <property type="component" value="Chromosome"/>
</dbReference>
<proteinExistence type="inferred from homology"/>
<comment type="function">
    <text evidence="11">Catalyzes the oxidation of 5,10-methylenetetrahydrofolate to 5,10-methenyltetrahydrofolate and then the hydrolysis of 5,10-methenyltetrahydrofolate to 10-formyltetrahydrofolate.</text>
</comment>
<feature type="binding site" evidence="11">
    <location>
        <begin position="171"/>
        <end position="173"/>
    </location>
    <ligand>
        <name>NADP(+)</name>
        <dbReference type="ChEBI" id="CHEBI:58349"/>
    </ligand>
</feature>
<dbReference type="Gene3D" id="3.40.50.720">
    <property type="entry name" value="NAD(P)-binding Rossmann-like Domain"/>
    <property type="match status" value="1"/>
</dbReference>
<dbReference type="InterPro" id="IPR046346">
    <property type="entry name" value="Aminoacid_DH-like_N_sf"/>
</dbReference>
<dbReference type="PANTHER" id="PTHR48099:SF5">
    <property type="entry name" value="C-1-TETRAHYDROFOLATE SYNTHASE, CYTOPLASMIC"/>
    <property type="match status" value="1"/>
</dbReference>
<keyword evidence="2 11" id="KW-0554">One-carbon metabolism</keyword>
<dbReference type="EC" id="1.5.1.5" evidence="11"/>
<comment type="catalytic activity">
    <reaction evidence="11">
        <text>(6R)-5,10-methylene-5,6,7,8-tetrahydrofolate + NADP(+) = (6R)-5,10-methenyltetrahydrofolate + NADPH</text>
        <dbReference type="Rhea" id="RHEA:22812"/>
        <dbReference type="ChEBI" id="CHEBI:15636"/>
        <dbReference type="ChEBI" id="CHEBI:57455"/>
        <dbReference type="ChEBI" id="CHEBI:57783"/>
        <dbReference type="ChEBI" id="CHEBI:58349"/>
        <dbReference type="EC" id="1.5.1.5"/>
    </reaction>
</comment>
<reference evidence="14 15" key="1">
    <citation type="submission" date="2022-10" db="EMBL/GenBank/DDBJ databases">
        <title>Host association and intracellularity evolved multiple times independently in the Rickettsiales.</title>
        <authorList>
            <person name="Castelli M."/>
            <person name="Nardi T."/>
            <person name="Gammuto L."/>
            <person name="Bellinzona G."/>
            <person name="Sabaneyeva E."/>
            <person name="Potekhin A."/>
            <person name="Serra V."/>
            <person name="Petroni G."/>
            <person name="Sassera D."/>
        </authorList>
    </citation>
    <scope>NUCLEOTIDE SEQUENCE [LARGE SCALE GENOMIC DNA]</scope>
    <source>
        <strain evidence="14 15">Kr 154-4</strain>
    </source>
</reference>
<organism evidence="14 15">
    <name type="scientific">Candidatus Trichorickettsia mobilis</name>
    <dbReference type="NCBI Taxonomy" id="1346319"/>
    <lineage>
        <taxon>Bacteria</taxon>
        <taxon>Pseudomonadati</taxon>
        <taxon>Pseudomonadota</taxon>
        <taxon>Alphaproteobacteria</taxon>
        <taxon>Rickettsiales</taxon>
        <taxon>Rickettsiaceae</taxon>
        <taxon>Rickettsieae</taxon>
        <taxon>Candidatus Trichorickettsia</taxon>
    </lineage>
</organism>
<dbReference type="PRINTS" id="PR00085">
    <property type="entry name" value="THFDHDRGNASE"/>
</dbReference>
<evidence type="ECO:0000256" key="5">
    <source>
        <dbReference type="ARBA" id="ARBA00022801"/>
    </source>
</evidence>
<gene>
    <name evidence="11" type="primary">folD</name>
    <name evidence="14" type="ORF">Trichorick_01325</name>
</gene>
<dbReference type="EMBL" id="CP112932">
    <property type="protein sequence ID" value="WPY01413.1"/>
    <property type="molecule type" value="Genomic_DNA"/>
</dbReference>
<dbReference type="CDD" id="cd01080">
    <property type="entry name" value="NAD_bind_m-THF_DH_Cyclohyd"/>
    <property type="match status" value="1"/>
</dbReference>
<keyword evidence="5 11" id="KW-0378">Hydrolase</keyword>
<name>A0ABZ0UTN8_9RICK</name>
<keyword evidence="10 11" id="KW-0511">Multifunctional enzyme</keyword>
<keyword evidence="15" id="KW-1185">Reference proteome</keyword>
<dbReference type="PROSITE" id="PS00767">
    <property type="entry name" value="THF_DHG_CYH_2"/>
    <property type="match status" value="1"/>
</dbReference>
<comment type="subunit">
    <text evidence="11">Homodimer.</text>
</comment>
<dbReference type="Gene3D" id="3.40.50.10860">
    <property type="entry name" value="Leucine Dehydrogenase, chain A, domain 1"/>
    <property type="match status" value="1"/>
</dbReference>
<evidence type="ECO:0000259" key="12">
    <source>
        <dbReference type="Pfam" id="PF00763"/>
    </source>
</evidence>
<keyword evidence="3 11" id="KW-0028">Amino-acid biosynthesis</keyword>
<comment type="caution">
    <text evidence="11">Lacks conserved residue(s) required for the propagation of feature annotation.</text>
</comment>
<dbReference type="SUPFAM" id="SSF53223">
    <property type="entry name" value="Aminoacid dehydrogenase-like, N-terminal domain"/>
    <property type="match status" value="1"/>
</dbReference>
<dbReference type="HAMAP" id="MF_01576">
    <property type="entry name" value="THF_DHG_CYH"/>
    <property type="match status" value="1"/>
</dbReference>
<feature type="binding site" evidence="11">
    <location>
        <position position="237"/>
    </location>
    <ligand>
        <name>NADP(+)</name>
        <dbReference type="ChEBI" id="CHEBI:58349"/>
    </ligand>
</feature>
<keyword evidence="7 11" id="KW-0560">Oxidoreductase</keyword>
<evidence type="ECO:0000256" key="10">
    <source>
        <dbReference type="ARBA" id="ARBA00023268"/>
    </source>
</evidence>
<dbReference type="InterPro" id="IPR020630">
    <property type="entry name" value="THF_DH/CycHdrlase_cat_dom"/>
</dbReference>